<evidence type="ECO:0000256" key="1">
    <source>
        <dbReference type="ARBA" id="ARBA00022741"/>
    </source>
</evidence>
<comment type="caution">
    <text evidence="12">The sequence shown here is derived from an EMBL/GenBank/DDBJ whole genome shotgun (WGS) entry which is preliminary data.</text>
</comment>
<dbReference type="SUPFAM" id="SSF50249">
    <property type="entry name" value="Nucleic acid-binding proteins"/>
    <property type="match status" value="1"/>
</dbReference>
<feature type="compositionally biased region" description="Basic and acidic residues" evidence="9">
    <location>
        <begin position="107"/>
        <end position="124"/>
    </location>
</feature>
<keyword evidence="6" id="KW-0238">DNA-binding</keyword>
<dbReference type="Pfam" id="PF00270">
    <property type="entry name" value="DEAD"/>
    <property type="match status" value="1"/>
</dbReference>
<evidence type="ECO:0000256" key="6">
    <source>
        <dbReference type="ARBA" id="ARBA00023125"/>
    </source>
</evidence>
<evidence type="ECO:0000259" key="11">
    <source>
        <dbReference type="PROSITE" id="PS51194"/>
    </source>
</evidence>
<feature type="compositionally biased region" description="Low complexity" evidence="9">
    <location>
        <begin position="55"/>
        <end position="72"/>
    </location>
</feature>
<keyword evidence="4 12" id="KW-0347">Helicase</keyword>
<dbReference type="InterPro" id="IPR047112">
    <property type="entry name" value="RecG/Mfd"/>
</dbReference>
<dbReference type="InterPro" id="IPR014001">
    <property type="entry name" value="Helicase_ATP-bd"/>
</dbReference>
<feature type="region of interest" description="Disordered" evidence="9">
    <location>
        <begin position="1"/>
        <end position="312"/>
    </location>
</feature>
<gene>
    <name evidence="12" type="ORF">IHE71_02560</name>
</gene>
<dbReference type="Pfam" id="PF19833">
    <property type="entry name" value="RecG_dom3_C"/>
    <property type="match status" value="1"/>
</dbReference>
<dbReference type="SMART" id="SM00490">
    <property type="entry name" value="HELICc"/>
    <property type="match status" value="1"/>
</dbReference>
<dbReference type="InterPro" id="IPR001650">
    <property type="entry name" value="Helicase_C-like"/>
</dbReference>
<evidence type="ECO:0000256" key="3">
    <source>
        <dbReference type="ARBA" id="ARBA00022801"/>
    </source>
</evidence>
<keyword evidence="1" id="KW-0547">Nucleotide-binding</keyword>
<evidence type="ECO:0000256" key="5">
    <source>
        <dbReference type="ARBA" id="ARBA00022840"/>
    </source>
</evidence>
<feature type="region of interest" description="Disordered" evidence="9">
    <location>
        <begin position="807"/>
        <end position="847"/>
    </location>
</feature>
<evidence type="ECO:0000256" key="8">
    <source>
        <dbReference type="ARBA" id="ARBA00049819"/>
    </source>
</evidence>
<sequence>MGRRRPHHGAGAGRRSRAHRRGRAPHGWLRRHGRRDHVRRRAARGGLHRRPPGPGARRPVLGGAGRRPPGARTGRRRSRSGAGRRPAHVRAGRRPRRDRIRRQRPRLRAEGQRPRRDRHAGRADRRARRRRARGSRHRTGRHESAGRGAYRPGGPARGRPARGLRGSDGARGTDGAGRVRRGGRAARGRHGTPGRRRRPRGRRARGGPRPGGARRGAGRAADGTPGPDGPPGCRDGGRGSRDGRLGCGGGRPRRRDGRRRGPGARPGARGRAIGPRRDRRGRARRQAGAAGGRVNPRPRLDEPLPRALGQARGKNPLAKLGLETVGDLIGHYPRRYDDPGRLTDISMLRAGEHVTVMARVVQATVRPMRNRRGALLEAVITDGRHHLSLTFFGKHRGSLYAHEQRLVPGRTGLFTGTVGLYRGERQLTHPAFMMMGEDDLESDEDMLAEAARPIPIYPAAANVPSWKIAKAVRTVLDTLTPPDIPDPVPMEVRARAGLPERLAALRKVHRPDTLSDVRAGQHRLRFEEAFVLQAALAKRRALATGRPATPRPRVVPDTGGGSLLADLDARLPFDLTAGQRDVGDEISAELATDRPMQRLLQGEVGSGKTVVALRAMLQVVDAGGQAALLAPTEVLAAQHVRTLRALLGPLAEGGMLGGAENATRVVLLTGSLGAKARKEALLAAASGEAGIVVGTHALLSEHVQFADLGLVVVDEQHRFGVEQRDRLRDKANSAPHLLVMTATPIPRTVAMTVFGDLATSSLTEVPAGRAGVTTHVVPAGNGRWMDRTWARVREEVDRGGRAYVVCPRIHPDDDGGGGGGEDGMETVPAAEPATLGDDAGPGPGEPPAVPLRAVLEVVEELRGREQLAGVEIGVLHGQMAPADKDEAMARFASGETPVLVSTTVVEVGVDVPEATVMVILDADRFGLSQLHQLRGRVGRGTAPGLCLLVSDAPPGGTAGMRLEAMVRTTDGFELANTDLELRSEGDVLGAAQSGRSSSLRLLRVVKDAKLIEQARAEAVGVVAADPDLHYAPELAAAIAEQLDAEQEEFLERA</sequence>
<accession>A0ABR9MT87</accession>
<dbReference type="Pfam" id="PF17191">
    <property type="entry name" value="RecG_wedge"/>
    <property type="match status" value="1"/>
</dbReference>
<feature type="compositionally biased region" description="Basic residues" evidence="9">
    <location>
        <begin position="251"/>
        <end position="262"/>
    </location>
</feature>
<feature type="compositionally biased region" description="Basic residues" evidence="9">
    <location>
        <begin position="1"/>
        <end position="51"/>
    </location>
</feature>
<keyword evidence="2" id="KW-0227">DNA damage</keyword>
<dbReference type="InterPro" id="IPR012340">
    <property type="entry name" value="NA-bd_OB-fold"/>
</dbReference>
<feature type="compositionally biased region" description="Low complexity" evidence="9">
    <location>
        <begin position="146"/>
        <end position="164"/>
    </location>
</feature>
<evidence type="ECO:0000256" key="2">
    <source>
        <dbReference type="ARBA" id="ARBA00022763"/>
    </source>
</evidence>
<dbReference type="Gene3D" id="3.40.50.300">
    <property type="entry name" value="P-loop containing nucleotide triphosphate hydrolases"/>
    <property type="match status" value="2"/>
</dbReference>
<feature type="compositionally biased region" description="Basic residues" evidence="9">
    <location>
        <begin position="85"/>
        <end position="106"/>
    </location>
</feature>
<dbReference type="Gene3D" id="2.40.50.140">
    <property type="entry name" value="Nucleic acid-binding proteins"/>
    <property type="match status" value="1"/>
</dbReference>
<feature type="compositionally biased region" description="Low complexity" evidence="9">
    <location>
        <begin position="263"/>
        <end position="273"/>
    </location>
</feature>
<proteinExistence type="predicted"/>
<dbReference type="InterPro" id="IPR045562">
    <property type="entry name" value="RecG_dom3_C"/>
</dbReference>
<keyword evidence="13" id="KW-1185">Reference proteome</keyword>
<dbReference type="PROSITE" id="PS51192">
    <property type="entry name" value="HELICASE_ATP_BIND_1"/>
    <property type="match status" value="1"/>
</dbReference>
<dbReference type="Pfam" id="PF00271">
    <property type="entry name" value="Helicase_C"/>
    <property type="match status" value="1"/>
</dbReference>
<dbReference type="EMBL" id="JADAQT010000040">
    <property type="protein sequence ID" value="MBE1874588.1"/>
    <property type="molecule type" value="Genomic_DNA"/>
</dbReference>
<dbReference type="InterPro" id="IPR033454">
    <property type="entry name" value="RecG_wedge"/>
</dbReference>
<feature type="domain" description="Helicase C-terminal" evidence="11">
    <location>
        <begin position="819"/>
        <end position="985"/>
    </location>
</feature>
<reference evidence="12 13" key="1">
    <citation type="submission" date="2020-10" db="EMBL/GenBank/DDBJ databases">
        <title>Myceligenerans pegani sp. nov., an endophytic actinomycete isolated from Peganum harmala L. in Xinjiang, China.</title>
        <authorList>
            <person name="Xin L."/>
        </authorList>
    </citation>
    <scope>NUCLEOTIDE SEQUENCE [LARGE SCALE GENOMIC DNA]</scope>
    <source>
        <strain evidence="12 13">TRM65318</strain>
    </source>
</reference>
<evidence type="ECO:0000259" key="10">
    <source>
        <dbReference type="PROSITE" id="PS51192"/>
    </source>
</evidence>
<feature type="compositionally biased region" description="Basic residues" evidence="9">
    <location>
        <begin position="178"/>
        <end position="206"/>
    </location>
</feature>
<dbReference type="SMART" id="SM00487">
    <property type="entry name" value="DEXDc"/>
    <property type="match status" value="1"/>
</dbReference>
<name>A0ABR9MT87_9MICO</name>
<evidence type="ECO:0000256" key="9">
    <source>
        <dbReference type="SAM" id="MobiDB-lite"/>
    </source>
</evidence>
<protein>
    <recommendedName>
        <fullName evidence="8">Probable DNA 3'-5' helicase RecG</fullName>
    </recommendedName>
</protein>
<evidence type="ECO:0000313" key="12">
    <source>
        <dbReference type="EMBL" id="MBE1874588.1"/>
    </source>
</evidence>
<evidence type="ECO:0000256" key="4">
    <source>
        <dbReference type="ARBA" id="ARBA00022806"/>
    </source>
</evidence>
<dbReference type="CDD" id="cd17992">
    <property type="entry name" value="DEXHc_RecG"/>
    <property type="match status" value="1"/>
</dbReference>
<keyword evidence="3" id="KW-0378">Hydrolase</keyword>
<keyword evidence="5" id="KW-0067">ATP-binding</keyword>
<feature type="domain" description="Helicase ATP-binding" evidence="10">
    <location>
        <begin position="589"/>
        <end position="762"/>
    </location>
</feature>
<dbReference type="SUPFAM" id="SSF52540">
    <property type="entry name" value="P-loop containing nucleoside triphosphate hydrolases"/>
    <property type="match status" value="2"/>
</dbReference>
<keyword evidence="7" id="KW-0234">DNA repair</keyword>
<evidence type="ECO:0000256" key="7">
    <source>
        <dbReference type="ARBA" id="ARBA00023204"/>
    </source>
</evidence>
<dbReference type="InterPro" id="IPR027417">
    <property type="entry name" value="P-loop_NTPase"/>
</dbReference>
<dbReference type="PANTHER" id="PTHR47964:SF1">
    <property type="entry name" value="ATP-DEPENDENT DNA HELICASE HOMOLOG RECG, CHLOROPLASTIC"/>
    <property type="match status" value="1"/>
</dbReference>
<dbReference type="InterPro" id="IPR011545">
    <property type="entry name" value="DEAD/DEAH_box_helicase_dom"/>
</dbReference>
<dbReference type="CDD" id="cd04488">
    <property type="entry name" value="RecG_wedge_OBF"/>
    <property type="match status" value="1"/>
</dbReference>
<evidence type="ECO:0000313" key="13">
    <source>
        <dbReference type="Proteomes" id="UP000625527"/>
    </source>
</evidence>
<feature type="compositionally biased region" description="Basic residues" evidence="9">
    <location>
        <begin position="125"/>
        <end position="140"/>
    </location>
</feature>
<dbReference type="GO" id="GO:0004386">
    <property type="term" value="F:helicase activity"/>
    <property type="evidence" value="ECO:0007669"/>
    <property type="project" value="UniProtKB-KW"/>
</dbReference>
<dbReference type="PANTHER" id="PTHR47964">
    <property type="entry name" value="ATP-DEPENDENT DNA HELICASE HOMOLOG RECG, CHLOROPLASTIC"/>
    <property type="match status" value="1"/>
</dbReference>
<feature type="compositionally biased region" description="Basic and acidic residues" evidence="9">
    <location>
        <begin position="235"/>
        <end position="244"/>
    </location>
</feature>
<organism evidence="12 13">
    <name type="scientific">Myceligenerans pegani</name>
    <dbReference type="NCBI Taxonomy" id="2776917"/>
    <lineage>
        <taxon>Bacteria</taxon>
        <taxon>Bacillati</taxon>
        <taxon>Actinomycetota</taxon>
        <taxon>Actinomycetes</taxon>
        <taxon>Micrococcales</taxon>
        <taxon>Promicromonosporaceae</taxon>
        <taxon>Myceligenerans</taxon>
    </lineage>
</organism>
<dbReference type="PROSITE" id="PS51194">
    <property type="entry name" value="HELICASE_CTER"/>
    <property type="match status" value="1"/>
</dbReference>
<dbReference type="Proteomes" id="UP000625527">
    <property type="component" value="Unassembled WGS sequence"/>
</dbReference>